<evidence type="ECO:0000259" key="4">
    <source>
        <dbReference type="PROSITE" id="PS50871"/>
    </source>
</evidence>
<dbReference type="Proteomes" id="UP000275846">
    <property type="component" value="Unassembled WGS sequence"/>
</dbReference>
<dbReference type="PROSITE" id="PS50871">
    <property type="entry name" value="C1Q"/>
    <property type="match status" value="1"/>
</dbReference>
<comment type="subcellular location">
    <subcellularLocation>
        <location evidence="1">Secreted</location>
    </subcellularLocation>
</comment>
<dbReference type="Pfam" id="PF00386">
    <property type="entry name" value="C1q"/>
    <property type="match status" value="1"/>
</dbReference>
<dbReference type="InterPro" id="IPR008983">
    <property type="entry name" value="Tumour_necrosis_fac-like_dom"/>
</dbReference>
<dbReference type="PANTHER" id="PTHR22923:SF116">
    <property type="entry name" value="C1Q DOMAIN-CONTAINING PROTEIN"/>
    <property type="match status" value="1"/>
</dbReference>
<proteinExistence type="predicted"/>
<keyword evidence="2" id="KW-0964">Secreted</keyword>
<dbReference type="GO" id="GO:0005576">
    <property type="term" value="C:extracellular region"/>
    <property type="evidence" value="ECO:0007669"/>
    <property type="project" value="UniProtKB-SubCell"/>
</dbReference>
<dbReference type="OrthoDB" id="10071402at2759"/>
<sequence length="150" mass="16939">MTGSSVVRQIMHQTESHRPRIAFFAGLQLNIDSMPPEQRVVMNNTITNVGNAYDPERGEFCATVDGVYALIVAISAQGQKQAAVRLMHNDKHIFDVWCESSPWSTATNQALLLMRRGDCAWLQVRESAIYLHGYMYSTFAGYMLFEHPLV</sequence>
<dbReference type="AlphaFoldDB" id="A0A3P7ED43"/>
<dbReference type="STRING" id="70667.A0A3P7ED43"/>
<keyword evidence="3" id="KW-0732">Signal</keyword>
<accession>A0A3P7ED43</accession>
<feature type="domain" description="C1q" evidence="4">
    <location>
        <begin position="16"/>
        <end position="150"/>
    </location>
</feature>
<gene>
    <name evidence="5" type="ORF">SSLN_LOCUS10526</name>
</gene>
<dbReference type="Gene3D" id="2.60.120.40">
    <property type="match status" value="1"/>
</dbReference>
<name>A0A3P7ED43_SCHSO</name>
<reference evidence="5 6" key="1">
    <citation type="submission" date="2018-11" db="EMBL/GenBank/DDBJ databases">
        <authorList>
            <consortium name="Pathogen Informatics"/>
        </authorList>
    </citation>
    <scope>NUCLEOTIDE SEQUENCE [LARGE SCALE GENOMIC DNA]</scope>
    <source>
        <strain evidence="5 6">NST_G2</strain>
    </source>
</reference>
<dbReference type="PANTHER" id="PTHR22923">
    <property type="entry name" value="CEREBELLIN-RELATED"/>
    <property type="match status" value="1"/>
</dbReference>
<evidence type="ECO:0000313" key="6">
    <source>
        <dbReference type="Proteomes" id="UP000275846"/>
    </source>
</evidence>
<dbReference type="SUPFAM" id="SSF49842">
    <property type="entry name" value="TNF-like"/>
    <property type="match status" value="1"/>
</dbReference>
<dbReference type="InterPro" id="IPR001073">
    <property type="entry name" value="C1q_dom"/>
</dbReference>
<evidence type="ECO:0000256" key="1">
    <source>
        <dbReference type="ARBA" id="ARBA00004613"/>
    </source>
</evidence>
<dbReference type="EMBL" id="UYSU01035934">
    <property type="protein sequence ID" value="VDL96911.1"/>
    <property type="molecule type" value="Genomic_DNA"/>
</dbReference>
<dbReference type="InterPro" id="IPR050822">
    <property type="entry name" value="Cerebellin_Synaptic_Org"/>
</dbReference>
<dbReference type="PRINTS" id="PR00007">
    <property type="entry name" value="COMPLEMNTC1Q"/>
</dbReference>
<organism evidence="5 6">
    <name type="scientific">Schistocephalus solidus</name>
    <name type="common">Tapeworm</name>
    <dbReference type="NCBI Taxonomy" id="70667"/>
    <lineage>
        <taxon>Eukaryota</taxon>
        <taxon>Metazoa</taxon>
        <taxon>Spiralia</taxon>
        <taxon>Lophotrochozoa</taxon>
        <taxon>Platyhelminthes</taxon>
        <taxon>Cestoda</taxon>
        <taxon>Eucestoda</taxon>
        <taxon>Diphyllobothriidea</taxon>
        <taxon>Diphyllobothriidae</taxon>
        <taxon>Schistocephalus</taxon>
    </lineage>
</organism>
<dbReference type="SMART" id="SM00110">
    <property type="entry name" value="C1Q"/>
    <property type="match status" value="1"/>
</dbReference>
<evidence type="ECO:0000256" key="3">
    <source>
        <dbReference type="ARBA" id="ARBA00022729"/>
    </source>
</evidence>
<evidence type="ECO:0000313" key="5">
    <source>
        <dbReference type="EMBL" id="VDL96911.1"/>
    </source>
</evidence>
<keyword evidence="6" id="KW-1185">Reference proteome</keyword>
<protein>
    <recommendedName>
        <fullName evidence="4">C1q domain-containing protein</fullName>
    </recommendedName>
</protein>
<evidence type="ECO:0000256" key="2">
    <source>
        <dbReference type="ARBA" id="ARBA00022525"/>
    </source>
</evidence>